<organism evidence="2 3">
    <name type="scientific">Methanohalophilus portucalensis FDF-1</name>
    <dbReference type="NCBI Taxonomy" id="523843"/>
    <lineage>
        <taxon>Archaea</taxon>
        <taxon>Methanobacteriati</taxon>
        <taxon>Methanobacteriota</taxon>
        <taxon>Stenosarchaea group</taxon>
        <taxon>Methanomicrobia</taxon>
        <taxon>Methanosarcinales</taxon>
        <taxon>Methanosarcinaceae</taxon>
        <taxon>Methanohalophilus</taxon>
    </lineage>
</organism>
<protein>
    <submittedName>
        <fullName evidence="2">Uncharacterized protein</fullName>
    </submittedName>
</protein>
<sequence>MPDAPNHNNGIEECLSEEQVEELMVRTSRKQVRSDYRRSLGSEASRRYCDINNKKN</sequence>
<evidence type="ECO:0000256" key="1">
    <source>
        <dbReference type="SAM" id="MobiDB-lite"/>
    </source>
</evidence>
<reference evidence="2 3" key="1">
    <citation type="submission" date="2014-12" db="EMBL/GenBank/DDBJ databases">
        <title>The genome sequence of Methanohalophilus portucalensis strain FDF1.</title>
        <authorList>
            <person name="Lai M.-C."/>
            <person name="Lai S.-J."/>
        </authorList>
    </citation>
    <scope>NUCLEOTIDE SEQUENCE [LARGE SCALE GENOMIC DNA]</scope>
    <source>
        <strain evidence="2 3">FDF-1</strain>
    </source>
</reference>
<evidence type="ECO:0000313" key="2">
    <source>
        <dbReference type="EMBL" id="OJH49626.1"/>
    </source>
</evidence>
<dbReference type="AlphaFoldDB" id="A0A1L9C5A6"/>
<dbReference type="OrthoDB" id="142682at2157"/>
<comment type="caution">
    <text evidence="2">The sequence shown here is derived from an EMBL/GenBank/DDBJ whole genome shotgun (WGS) entry which is preliminary data.</text>
</comment>
<evidence type="ECO:0000313" key="3">
    <source>
        <dbReference type="Proteomes" id="UP000185713"/>
    </source>
</evidence>
<feature type="compositionally biased region" description="Basic and acidic residues" evidence="1">
    <location>
        <begin position="32"/>
        <end position="56"/>
    </location>
</feature>
<accession>A0A1L9C5A6</accession>
<name>A0A1L9C5A6_9EURY</name>
<gene>
    <name evidence="2" type="ORF">MPF_0414</name>
</gene>
<dbReference type="Proteomes" id="UP000185713">
    <property type="component" value="Unassembled WGS sequence"/>
</dbReference>
<dbReference type="EMBL" id="JWTK01000002">
    <property type="protein sequence ID" value="OJH49626.1"/>
    <property type="molecule type" value="Genomic_DNA"/>
</dbReference>
<dbReference type="RefSeq" id="WP_157769619.1">
    <property type="nucleotide sequence ID" value="NZ_FXBN01000001.1"/>
</dbReference>
<feature type="region of interest" description="Disordered" evidence="1">
    <location>
        <begin position="29"/>
        <end position="56"/>
    </location>
</feature>
<proteinExistence type="predicted"/>